<dbReference type="Proteomes" id="UP000186894">
    <property type="component" value="Unassembled WGS sequence"/>
</dbReference>
<dbReference type="PANTHER" id="PTHR44196">
    <property type="entry name" value="DEHYDROGENASE/REDUCTASE SDR FAMILY MEMBER 7B"/>
    <property type="match status" value="1"/>
</dbReference>
<evidence type="ECO:0000313" key="4">
    <source>
        <dbReference type="Proteomes" id="UP000186894"/>
    </source>
</evidence>
<protein>
    <submittedName>
        <fullName evidence="3">Short-chain dehydrogenase</fullName>
    </submittedName>
</protein>
<dbReference type="PRINTS" id="PR00081">
    <property type="entry name" value="GDHRDH"/>
</dbReference>
<dbReference type="STRING" id="1867956.BJF95_03445"/>
<dbReference type="PANTHER" id="PTHR44196:SF1">
    <property type="entry name" value="DEHYDROGENASE_REDUCTASE SDR FAMILY MEMBER 7B"/>
    <property type="match status" value="1"/>
</dbReference>
<proteinExistence type="inferred from homology"/>
<dbReference type="InterPro" id="IPR036291">
    <property type="entry name" value="NAD(P)-bd_dom_sf"/>
</dbReference>
<dbReference type="OrthoDB" id="9810734at2"/>
<accession>A0A1Q8ZWE5</accession>
<sequence length="232" mass="24665">MNKNRVAMISGANRGIGAAIAQKLSDEGWRLSLGMRQPVMPEWADPAKTHLFAYDATDASAEGAWVAQTLERFGAIDAIVANAGIIIAKTVIEADDDDIDALLDVNVKAPRRLAKAAWDALSASGCGRVIIIGSLSGKRVKSASSGLYSVSKFAAVALAHAIRHAGFDLGIRATAVCPGFVATDMARGLTNRADEHMTDPRDLARIVTMLIDLPNEASIAEFNINCQLEESY</sequence>
<reference evidence="3 4" key="1">
    <citation type="submission" date="2016-09" db="EMBL/GenBank/DDBJ databases">
        <title>Rhizobium oryziradicis sp. nov., isolated from the root of rice.</title>
        <authorList>
            <person name="Zhao J."/>
            <person name="Zhang X."/>
        </authorList>
    </citation>
    <scope>NUCLEOTIDE SEQUENCE [LARGE SCALE GENOMIC DNA]</scope>
    <source>
        <strain evidence="3 4">N19</strain>
    </source>
</reference>
<name>A0A1Q8ZWE5_9HYPH</name>
<evidence type="ECO:0000256" key="1">
    <source>
        <dbReference type="ARBA" id="ARBA00006484"/>
    </source>
</evidence>
<dbReference type="PROSITE" id="PS00061">
    <property type="entry name" value="ADH_SHORT"/>
    <property type="match status" value="1"/>
</dbReference>
<dbReference type="RefSeq" id="WP_075638340.1">
    <property type="nucleotide sequence ID" value="NZ_MKIM01000022.1"/>
</dbReference>
<keyword evidence="4" id="KW-1185">Reference proteome</keyword>
<dbReference type="AlphaFoldDB" id="A0A1Q8ZWE5"/>
<gene>
    <name evidence="3" type="ORF">BJF95_03445</name>
</gene>
<keyword evidence="2" id="KW-0560">Oxidoreductase</keyword>
<dbReference type="InterPro" id="IPR002347">
    <property type="entry name" value="SDR_fam"/>
</dbReference>
<comment type="similarity">
    <text evidence="1">Belongs to the short-chain dehydrogenases/reductases (SDR) family.</text>
</comment>
<evidence type="ECO:0000256" key="2">
    <source>
        <dbReference type="ARBA" id="ARBA00023002"/>
    </source>
</evidence>
<dbReference type="EMBL" id="MKIM01000022">
    <property type="protein sequence ID" value="OLP46218.1"/>
    <property type="molecule type" value="Genomic_DNA"/>
</dbReference>
<dbReference type="InterPro" id="IPR020904">
    <property type="entry name" value="Sc_DH/Rdtase_CS"/>
</dbReference>
<dbReference type="Pfam" id="PF00106">
    <property type="entry name" value="adh_short"/>
    <property type="match status" value="1"/>
</dbReference>
<dbReference type="SUPFAM" id="SSF51735">
    <property type="entry name" value="NAD(P)-binding Rossmann-fold domains"/>
    <property type="match status" value="1"/>
</dbReference>
<comment type="caution">
    <text evidence="3">The sequence shown here is derived from an EMBL/GenBank/DDBJ whole genome shotgun (WGS) entry which is preliminary data.</text>
</comment>
<dbReference type="GO" id="GO:0016020">
    <property type="term" value="C:membrane"/>
    <property type="evidence" value="ECO:0007669"/>
    <property type="project" value="TreeGrafter"/>
</dbReference>
<evidence type="ECO:0000313" key="3">
    <source>
        <dbReference type="EMBL" id="OLP46218.1"/>
    </source>
</evidence>
<organism evidence="3 4">
    <name type="scientific">Rhizobium oryziradicis</name>
    <dbReference type="NCBI Taxonomy" id="1867956"/>
    <lineage>
        <taxon>Bacteria</taxon>
        <taxon>Pseudomonadati</taxon>
        <taxon>Pseudomonadota</taxon>
        <taxon>Alphaproteobacteria</taxon>
        <taxon>Hyphomicrobiales</taxon>
        <taxon>Rhizobiaceae</taxon>
        <taxon>Rhizobium/Agrobacterium group</taxon>
        <taxon>Rhizobium</taxon>
    </lineage>
</organism>
<dbReference type="Gene3D" id="3.40.50.720">
    <property type="entry name" value="NAD(P)-binding Rossmann-like Domain"/>
    <property type="match status" value="1"/>
</dbReference>
<dbReference type="GO" id="GO:0016491">
    <property type="term" value="F:oxidoreductase activity"/>
    <property type="evidence" value="ECO:0007669"/>
    <property type="project" value="UniProtKB-KW"/>
</dbReference>